<evidence type="ECO:0000313" key="8">
    <source>
        <dbReference type="EMBL" id="MDQ8934799.1"/>
    </source>
</evidence>
<feature type="transmembrane region" description="Helical" evidence="6">
    <location>
        <begin position="35"/>
        <end position="55"/>
    </location>
</feature>
<feature type="domain" description="EamA" evidence="7">
    <location>
        <begin position="17"/>
        <end position="136"/>
    </location>
</feature>
<comment type="caution">
    <text evidence="8">The sequence shown here is derived from an EMBL/GenBank/DDBJ whole genome shotgun (WGS) entry which is preliminary data.</text>
</comment>
<keyword evidence="4 6" id="KW-1133">Transmembrane helix</keyword>
<reference evidence="8" key="1">
    <citation type="submission" date="2023-08" db="EMBL/GenBank/DDBJ databases">
        <title>Emergence of clinically-relevant ST2 carbapenem-resistant Acinetobacter baumannii strains in hospital sewages in Zhejiang, East of China.</title>
        <authorList>
            <person name="Kaichao C."/>
            <person name="Zhang R."/>
        </authorList>
    </citation>
    <scope>NUCLEOTIDE SEQUENCE</scope>
    <source>
        <strain evidence="8">M-RB-37</strain>
    </source>
</reference>
<evidence type="ECO:0000256" key="4">
    <source>
        <dbReference type="ARBA" id="ARBA00022989"/>
    </source>
</evidence>
<comment type="subcellular location">
    <subcellularLocation>
        <location evidence="1">Membrane</location>
        <topology evidence="1">Multi-pass membrane protein</topology>
    </subcellularLocation>
</comment>
<feature type="domain" description="EamA" evidence="7">
    <location>
        <begin position="150"/>
        <end position="279"/>
    </location>
</feature>
<feature type="transmembrane region" description="Helical" evidence="6">
    <location>
        <begin position="67"/>
        <end position="87"/>
    </location>
</feature>
<feature type="transmembrane region" description="Helical" evidence="6">
    <location>
        <begin position="178"/>
        <end position="198"/>
    </location>
</feature>
<dbReference type="Pfam" id="PF00892">
    <property type="entry name" value="EamA"/>
    <property type="match status" value="2"/>
</dbReference>
<dbReference type="PANTHER" id="PTHR32322">
    <property type="entry name" value="INNER MEMBRANE TRANSPORTER"/>
    <property type="match status" value="1"/>
</dbReference>
<feature type="transmembrane region" description="Helical" evidence="6">
    <location>
        <begin position="262"/>
        <end position="279"/>
    </location>
</feature>
<keyword evidence="5 6" id="KW-0472">Membrane</keyword>
<dbReference type="InterPro" id="IPR000620">
    <property type="entry name" value="EamA_dom"/>
</dbReference>
<evidence type="ECO:0000256" key="2">
    <source>
        <dbReference type="ARBA" id="ARBA00007362"/>
    </source>
</evidence>
<keyword evidence="3 6" id="KW-0812">Transmembrane</keyword>
<sequence>MNTQLANRLSTISFVGLWGSAAIFSKWGLEHGHAVPLLIFRYAIAIIALIAFCIYKKQHFFPQHTPWPYVAATGFLLIGCYSLFYFFALQYSISPGLLATILALQPILTFFITEKQFSKIKLSGLLLSFLGIICLVYTSLFIKQLSFLSIGFALICLFAITIGAIMQRKIKENPVQIMPLQYLVALIGFALVIPLQGFEFEMNIGFWMPTIWLGLVISVIAQLLFYYLLQSGNVVNVTSLFYLVPVVTLILDYLIFSSTLSGFDYMGICAILAGVYLVYRPTKSTVN</sequence>
<proteinExistence type="inferred from homology"/>
<evidence type="ECO:0000313" key="9">
    <source>
        <dbReference type="Proteomes" id="UP001243844"/>
    </source>
</evidence>
<comment type="similarity">
    <text evidence="2">Belongs to the EamA transporter family.</text>
</comment>
<feature type="transmembrane region" description="Helical" evidence="6">
    <location>
        <begin position="148"/>
        <end position="166"/>
    </location>
</feature>
<protein>
    <submittedName>
        <fullName evidence="8">DMT family transporter</fullName>
    </submittedName>
</protein>
<accession>A0AAW8J6K9</accession>
<dbReference type="AlphaFoldDB" id="A0AAW8J6K9"/>
<feature type="transmembrane region" description="Helical" evidence="6">
    <location>
        <begin position="204"/>
        <end position="228"/>
    </location>
</feature>
<feature type="transmembrane region" description="Helical" evidence="6">
    <location>
        <begin position="240"/>
        <end position="256"/>
    </location>
</feature>
<dbReference type="RefSeq" id="WP_308980947.1">
    <property type="nucleotide sequence ID" value="NZ_JAVIDL010000004.1"/>
</dbReference>
<dbReference type="Proteomes" id="UP001243844">
    <property type="component" value="Unassembled WGS sequence"/>
</dbReference>
<evidence type="ECO:0000256" key="5">
    <source>
        <dbReference type="ARBA" id="ARBA00023136"/>
    </source>
</evidence>
<dbReference type="PANTHER" id="PTHR32322:SF2">
    <property type="entry name" value="EAMA DOMAIN-CONTAINING PROTEIN"/>
    <property type="match status" value="1"/>
</dbReference>
<name>A0AAW8J6K9_9GAMM</name>
<evidence type="ECO:0000256" key="3">
    <source>
        <dbReference type="ARBA" id="ARBA00022692"/>
    </source>
</evidence>
<dbReference type="EMBL" id="JAVIDL010000004">
    <property type="protein sequence ID" value="MDQ8934799.1"/>
    <property type="molecule type" value="Genomic_DNA"/>
</dbReference>
<feature type="transmembrane region" description="Helical" evidence="6">
    <location>
        <begin position="12"/>
        <end position="29"/>
    </location>
</feature>
<dbReference type="SUPFAM" id="SSF103481">
    <property type="entry name" value="Multidrug resistance efflux transporter EmrE"/>
    <property type="match status" value="2"/>
</dbReference>
<evidence type="ECO:0000256" key="1">
    <source>
        <dbReference type="ARBA" id="ARBA00004141"/>
    </source>
</evidence>
<dbReference type="InterPro" id="IPR037185">
    <property type="entry name" value="EmrE-like"/>
</dbReference>
<evidence type="ECO:0000256" key="6">
    <source>
        <dbReference type="SAM" id="Phobius"/>
    </source>
</evidence>
<dbReference type="GO" id="GO:0016020">
    <property type="term" value="C:membrane"/>
    <property type="evidence" value="ECO:0007669"/>
    <property type="project" value="UniProtKB-SubCell"/>
</dbReference>
<gene>
    <name evidence="8" type="ORF">RFH47_03500</name>
</gene>
<evidence type="ECO:0000259" key="7">
    <source>
        <dbReference type="Pfam" id="PF00892"/>
    </source>
</evidence>
<feature type="transmembrane region" description="Helical" evidence="6">
    <location>
        <begin position="93"/>
        <end position="112"/>
    </location>
</feature>
<dbReference type="InterPro" id="IPR050638">
    <property type="entry name" value="AA-Vitamin_Transporters"/>
</dbReference>
<feature type="transmembrane region" description="Helical" evidence="6">
    <location>
        <begin position="124"/>
        <end position="142"/>
    </location>
</feature>
<organism evidence="8 9">
    <name type="scientific">Acinetobacter rudis</name>
    <dbReference type="NCBI Taxonomy" id="632955"/>
    <lineage>
        <taxon>Bacteria</taxon>
        <taxon>Pseudomonadati</taxon>
        <taxon>Pseudomonadota</taxon>
        <taxon>Gammaproteobacteria</taxon>
        <taxon>Moraxellales</taxon>
        <taxon>Moraxellaceae</taxon>
        <taxon>Acinetobacter</taxon>
    </lineage>
</organism>